<gene>
    <name evidence="2" type="ORF">FB45DRAFT_784224</name>
</gene>
<feature type="compositionally biased region" description="Basic and acidic residues" evidence="1">
    <location>
        <begin position="18"/>
        <end position="42"/>
    </location>
</feature>
<dbReference type="Proteomes" id="UP001221142">
    <property type="component" value="Unassembled WGS sequence"/>
</dbReference>
<evidence type="ECO:0000256" key="1">
    <source>
        <dbReference type="SAM" id="MobiDB-lite"/>
    </source>
</evidence>
<reference evidence="2" key="1">
    <citation type="submission" date="2023-03" db="EMBL/GenBank/DDBJ databases">
        <title>Massive genome expansion in bonnet fungi (Mycena s.s.) driven by repeated elements and novel gene families across ecological guilds.</title>
        <authorList>
            <consortium name="Lawrence Berkeley National Laboratory"/>
            <person name="Harder C.B."/>
            <person name="Miyauchi S."/>
            <person name="Viragh M."/>
            <person name="Kuo A."/>
            <person name="Thoen E."/>
            <person name="Andreopoulos B."/>
            <person name="Lu D."/>
            <person name="Skrede I."/>
            <person name="Drula E."/>
            <person name="Henrissat B."/>
            <person name="Morin E."/>
            <person name="Kohler A."/>
            <person name="Barry K."/>
            <person name="LaButti K."/>
            <person name="Morin E."/>
            <person name="Salamov A."/>
            <person name="Lipzen A."/>
            <person name="Mereny Z."/>
            <person name="Hegedus B."/>
            <person name="Baldrian P."/>
            <person name="Stursova M."/>
            <person name="Weitz H."/>
            <person name="Taylor A."/>
            <person name="Grigoriev I.V."/>
            <person name="Nagy L.G."/>
            <person name="Martin F."/>
            <person name="Kauserud H."/>
        </authorList>
    </citation>
    <scope>NUCLEOTIDE SEQUENCE</scope>
    <source>
        <strain evidence="2">9284</strain>
    </source>
</reference>
<name>A0AAD7FUQ8_9AGAR</name>
<accession>A0AAD7FUQ8</accession>
<organism evidence="2 3">
    <name type="scientific">Roridomyces roridus</name>
    <dbReference type="NCBI Taxonomy" id="1738132"/>
    <lineage>
        <taxon>Eukaryota</taxon>
        <taxon>Fungi</taxon>
        <taxon>Dikarya</taxon>
        <taxon>Basidiomycota</taxon>
        <taxon>Agaricomycotina</taxon>
        <taxon>Agaricomycetes</taxon>
        <taxon>Agaricomycetidae</taxon>
        <taxon>Agaricales</taxon>
        <taxon>Marasmiineae</taxon>
        <taxon>Mycenaceae</taxon>
        <taxon>Roridomyces</taxon>
    </lineage>
</organism>
<dbReference type="AlphaFoldDB" id="A0AAD7FUQ8"/>
<feature type="region of interest" description="Disordered" evidence="1">
    <location>
        <begin position="17"/>
        <end position="42"/>
    </location>
</feature>
<proteinExistence type="predicted"/>
<sequence length="278" mass="31493">MPATPLVDSTNALKRTRSRCDFKGPAHKRQCSDDRKPRSRSVEDDIPLGELEMTLRRLEKTVDYPTLKRLTTIGRDQWREIPQMVHSIVERVKLRVAERFQCRKGENTKMLQAELYLEWLLEFEFVLAAVQNVLRAKVPVAPGKALFTILFHLIDQYMTAVDAQQDGCAYRSWVMTLVEEAKDSSTDERSEEALADAEAQLKHFDTVMRLALARYKSDSRSEVGKVAPAIGQMEETLARGCCLLSEQTGLGAETEMGFGLLPTTRNAMLGWKGQRASR</sequence>
<keyword evidence="3" id="KW-1185">Reference proteome</keyword>
<dbReference type="EMBL" id="JARKIF010000003">
    <property type="protein sequence ID" value="KAJ7644295.1"/>
    <property type="molecule type" value="Genomic_DNA"/>
</dbReference>
<protein>
    <submittedName>
        <fullName evidence="2">Uncharacterized protein</fullName>
    </submittedName>
</protein>
<evidence type="ECO:0000313" key="2">
    <source>
        <dbReference type="EMBL" id="KAJ7644295.1"/>
    </source>
</evidence>
<evidence type="ECO:0000313" key="3">
    <source>
        <dbReference type="Proteomes" id="UP001221142"/>
    </source>
</evidence>
<comment type="caution">
    <text evidence="2">The sequence shown here is derived from an EMBL/GenBank/DDBJ whole genome shotgun (WGS) entry which is preliminary data.</text>
</comment>